<dbReference type="AlphaFoldDB" id="A0A8B6MAU9"/>
<protein>
    <recommendedName>
        <fullName evidence="5">Methyltransferase</fullName>
    </recommendedName>
</protein>
<evidence type="ECO:0000313" key="4">
    <source>
        <dbReference type="Proteomes" id="UP000485880"/>
    </source>
</evidence>
<dbReference type="GO" id="GO:0005886">
    <property type="term" value="C:plasma membrane"/>
    <property type="evidence" value="ECO:0007669"/>
    <property type="project" value="TreeGrafter"/>
</dbReference>
<dbReference type="Pfam" id="PF13578">
    <property type="entry name" value="Methyltransf_24"/>
    <property type="match status" value="1"/>
</dbReference>
<evidence type="ECO:0000256" key="2">
    <source>
        <dbReference type="ARBA" id="ARBA00022679"/>
    </source>
</evidence>
<accession>A0A8B6MAU9</accession>
<evidence type="ECO:0008006" key="5">
    <source>
        <dbReference type="Google" id="ProtNLM"/>
    </source>
</evidence>
<dbReference type="GO" id="GO:0008168">
    <property type="term" value="F:methyltransferase activity"/>
    <property type="evidence" value="ECO:0007669"/>
    <property type="project" value="UniProtKB-KW"/>
</dbReference>
<dbReference type="PANTHER" id="PTHR40048:SF1">
    <property type="entry name" value="RHAMNOSYL O-METHYLTRANSFERASE"/>
    <property type="match status" value="1"/>
</dbReference>
<comment type="caution">
    <text evidence="3">The sequence shown here is derived from an EMBL/GenBank/DDBJ whole genome shotgun (WGS) entry which is preliminary data.</text>
</comment>
<dbReference type="SUPFAM" id="SSF53335">
    <property type="entry name" value="S-adenosyl-L-methionine-dependent methyltransferases"/>
    <property type="match status" value="1"/>
</dbReference>
<dbReference type="GO" id="GO:0032259">
    <property type="term" value="P:methylation"/>
    <property type="evidence" value="ECO:0007669"/>
    <property type="project" value="UniProtKB-KW"/>
</dbReference>
<organism evidence="3 4">
    <name type="scientific">Methylocella tundrae</name>
    <dbReference type="NCBI Taxonomy" id="227605"/>
    <lineage>
        <taxon>Bacteria</taxon>
        <taxon>Pseudomonadati</taxon>
        <taxon>Pseudomonadota</taxon>
        <taxon>Alphaproteobacteria</taxon>
        <taxon>Hyphomicrobiales</taxon>
        <taxon>Beijerinckiaceae</taxon>
        <taxon>Methylocella</taxon>
    </lineage>
</organism>
<evidence type="ECO:0000256" key="1">
    <source>
        <dbReference type="ARBA" id="ARBA00022603"/>
    </source>
</evidence>
<dbReference type="Gene3D" id="3.40.50.150">
    <property type="entry name" value="Vaccinia Virus protein VP39"/>
    <property type="match status" value="1"/>
</dbReference>
<keyword evidence="4" id="KW-1185">Reference proteome</keyword>
<name>A0A8B6MAU9_METTU</name>
<keyword evidence="1" id="KW-0489">Methyltransferase</keyword>
<dbReference type="RefSeq" id="WP_174513419.1">
    <property type="nucleotide sequence ID" value="NZ_CABFMQ020000103.1"/>
</dbReference>
<evidence type="ECO:0000313" key="3">
    <source>
        <dbReference type="EMBL" id="VTZ51655.1"/>
    </source>
</evidence>
<dbReference type="PANTHER" id="PTHR40048">
    <property type="entry name" value="RHAMNOSYL O-METHYLTRANSFERASE"/>
    <property type="match status" value="1"/>
</dbReference>
<reference evidence="3 4" key="1">
    <citation type="submission" date="2019-05" db="EMBL/GenBank/DDBJ databases">
        <authorList>
            <person name="Farhan Ul Haque M."/>
        </authorList>
    </citation>
    <scope>NUCLEOTIDE SEQUENCE [LARGE SCALE GENOMIC DNA]</scope>
    <source>
        <strain evidence="3">2</strain>
    </source>
</reference>
<gene>
    <name evidence="3" type="ORF">MPC4_440003</name>
</gene>
<dbReference type="Proteomes" id="UP000485880">
    <property type="component" value="Unassembled WGS sequence"/>
</dbReference>
<dbReference type="EMBL" id="CABFMQ020000103">
    <property type="protein sequence ID" value="VTZ51655.1"/>
    <property type="molecule type" value="Genomic_DNA"/>
</dbReference>
<sequence>MSDSGSITALRRAAKRIVRSDRFRWLSAPARRVWYYWRTVGELKNVPLVLSALSGDMRQRTPAELIDLIFIRFDGMLRPFQNKHELQRFIERVAAIKPKTVVEIGTARGGSLFLLSCVSDPNARLVSIDLPAGLYGGGYPAWKGFIFRRFVGRSQTLHLIRGDSHKEATFDKTVNALNDSPVDVLFIDGDHSYEGVKKDYLRYRTLVRPGGLIVFHDILESKIDKDITVAPLWREIAHDYHTEEIVDSYDQGQFGIGILTAPQSWENRKANAA</sequence>
<proteinExistence type="predicted"/>
<keyword evidence="2" id="KW-0808">Transferase</keyword>
<dbReference type="InterPro" id="IPR029063">
    <property type="entry name" value="SAM-dependent_MTases_sf"/>
</dbReference>